<accession>A0A4R1S267</accession>
<name>A0A4R1S267_HYDET</name>
<dbReference type="OrthoDB" id="6119503at2"/>
<proteinExistence type="predicted"/>
<evidence type="ECO:0000256" key="1">
    <source>
        <dbReference type="SAM" id="Phobius"/>
    </source>
</evidence>
<sequence>MDEETGREKRRGPDFWCKMIRWMEIQAWILAGAILCLLGLAKPRSVTLYDRFYGSPATAAPAETAWNFYALRWALVLMVVLLGTCGYGLFVNAHRHARKEDRYSVSLMLLGALSAVGIMLLFVLRIQ</sequence>
<gene>
    <name evidence="2" type="ORF">EDC14_1006122</name>
</gene>
<feature type="transmembrane region" description="Helical" evidence="1">
    <location>
        <begin position="103"/>
        <end position="124"/>
    </location>
</feature>
<keyword evidence="1" id="KW-0812">Transmembrane</keyword>
<dbReference type="Proteomes" id="UP000295008">
    <property type="component" value="Unassembled WGS sequence"/>
</dbReference>
<protein>
    <submittedName>
        <fullName evidence="2">Uncharacterized protein</fullName>
    </submittedName>
</protein>
<evidence type="ECO:0000313" key="3">
    <source>
        <dbReference type="Proteomes" id="UP000295008"/>
    </source>
</evidence>
<feature type="transmembrane region" description="Helical" evidence="1">
    <location>
        <begin position="70"/>
        <end position="91"/>
    </location>
</feature>
<dbReference type="EMBL" id="SLUN01000006">
    <property type="protein sequence ID" value="TCL72412.1"/>
    <property type="molecule type" value="Genomic_DNA"/>
</dbReference>
<keyword evidence="3" id="KW-1185">Reference proteome</keyword>
<keyword evidence="1" id="KW-0472">Membrane</keyword>
<feature type="transmembrane region" description="Helical" evidence="1">
    <location>
        <begin position="21"/>
        <end position="41"/>
    </location>
</feature>
<dbReference type="RefSeq" id="WP_132013620.1">
    <property type="nucleotide sequence ID" value="NZ_SLUN01000006.1"/>
</dbReference>
<reference evidence="2 3" key="1">
    <citation type="submission" date="2019-03" db="EMBL/GenBank/DDBJ databases">
        <title>Genomic Encyclopedia of Type Strains, Phase IV (KMG-IV): sequencing the most valuable type-strain genomes for metagenomic binning, comparative biology and taxonomic classification.</title>
        <authorList>
            <person name="Goeker M."/>
        </authorList>
    </citation>
    <scope>NUCLEOTIDE SEQUENCE [LARGE SCALE GENOMIC DNA]</scope>
    <source>
        <strain evidence="2 3">LX-B</strain>
    </source>
</reference>
<dbReference type="AlphaFoldDB" id="A0A4R1S267"/>
<comment type="caution">
    <text evidence="2">The sequence shown here is derived from an EMBL/GenBank/DDBJ whole genome shotgun (WGS) entry which is preliminary data.</text>
</comment>
<organism evidence="2 3">
    <name type="scientific">Hydrogenispora ethanolica</name>
    <dbReference type="NCBI Taxonomy" id="1082276"/>
    <lineage>
        <taxon>Bacteria</taxon>
        <taxon>Bacillati</taxon>
        <taxon>Bacillota</taxon>
        <taxon>Hydrogenispora</taxon>
    </lineage>
</organism>
<keyword evidence="1" id="KW-1133">Transmembrane helix</keyword>
<evidence type="ECO:0000313" key="2">
    <source>
        <dbReference type="EMBL" id="TCL72412.1"/>
    </source>
</evidence>